<dbReference type="PROSITE" id="PS51217">
    <property type="entry name" value="UVRD_HELICASE_CTER"/>
    <property type="match status" value="1"/>
</dbReference>
<dbReference type="PANTHER" id="PTHR11070:SF55">
    <property type="entry name" value="DNA 3'-5' HELICASE"/>
    <property type="match status" value="1"/>
</dbReference>
<dbReference type="Pfam" id="PF13361">
    <property type="entry name" value="UvrD_C"/>
    <property type="match status" value="1"/>
</dbReference>
<dbReference type="PANTHER" id="PTHR11070">
    <property type="entry name" value="UVRD / RECB / PCRA DNA HELICASE FAMILY MEMBER"/>
    <property type="match status" value="1"/>
</dbReference>
<dbReference type="InterPro" id="IPR013986">
    <property type="entry name" value="DExx_box_DNA_helicase_dom_sf"/>
</dbReference>
<dbReference type="GO" id="GO:0004527">
    <property type="term" value="F:exonuclease activity"/>
    <property type="evidence" value="ECO:0007669"/>
    <property type="project" value="UniProtKB-KW"/>
</dbReference>
<evidence type="ECO:0000256" key="13">
    <source>
        <dbReference type="ARBA" id="ARBA00034808"/>
    </source>
</evidence>
<keyword evidence="4" id="KW-0227">DNA damage</keyword>
<keyword evidence="2" id="KW-0540">Nuclease</keyword>
<dbReference type="EMBL" id="FZOW01000014">
    <property type="protein sequence ID" value="SNT33453.1"/>
    <property type="molecule type" value="Genomic_DNA"/>
</dbReference>
<dbReference type="GO" id="GO:0003677">
    <property type="term" value="F:DNA binding"/>
    <property type="evidence" value="ECO:0007669"/>
    <property type="project" value="UniProtKB-KW"/>
</dbReference>
<evidence type="ECO:0000256" key="11">
    <source>
        <dbReference type="ARBA" id="ARBA00023235"/>
    </source>
</evidence>
<reference evidence="20" key="1">
    <citation type="submission" date="2017-06" db="EMBL/GenBank/DDBJ databases">
        <authorList>
            <person name="Varghese N."/>
            <person name="Submissions S."/>
        </authorList>
    </citation>
    <scope>NUCLEOTIDE SEQUENCE [LARGE SCALE GENOMIC DNA]</scope>
    <source>
        <strain evidence="20">JCM 23211</strain>
    </source>
</reference>
<dbReference type="STRING" id="398843.A3K89_15525"/>
<dbReference type="EC" id="5.6.2.4" evidence="13"/>
<keyword evidence="20" id="KW-1185">Reference proteome</keyword>
<keyword evidence="3 15" id="KW-0547">Nucleotide-binding</keyword>
<dbReference type="Pfam" id="PF00580">
    <property type="entry name" value="UvrD-helicase"/>
    <property type="match status" value="1"/>
</dbReference>
<evidence type="ECO:0000256" key="16">
    <source>
        <dbReference type="SAM" id="MobiDB-lite"/>
    </source>
</evidence>
<evidence type="ECO:0000313" key="20">
    <source>
        <dbReference type="Proteomes" id="UP000198327"/>
    </source>
</evidence>
<dbReference type="InterPro" id="IPR011604">
    <property type="entry name" value="PDDEXK-like_dom_sf"/>
</dbReference>
<dbReference type="GO" id="GO:0043138">
    <property type="term" value="F:3'-5' DNA helicase activity"/>
    <property type="evidence" value="ECO:0007669"/>
    <property type="project" value="UniProtKB-EC"/>
</dbReference>
<evidence type="ECO:0000256" key="10">
    <source>
        <dbReference type="ARBA" id="ARBA00023204"/>
    </source>
</evidence>
<dbReference type="GO" id="GO:0005524">
    <property type="term" value="F:ATP binding"/>
    <property type="evidence" value="ECO:0007669"/>
    <property type="project" value="UniProtKB-UniRule"/>
</dbReference>
<dbReference type="RefSeq" id="WP_281254441.1">
    <property type="nucleotide sequence ID" value="NZ_FZOW01000014.1"/>
</dbReference>
<dbReference type="InterPro" id="IPR027417">
    <property type="entry name" value="P-loop_NTPase"/>
</dbReference>
<dbReference type="Gene3D" id="3.40.50.300">
    <property type="entry name" value="P-loop containing nucleotide triphosphate hydrolases"/>
    <property type="match status" value="3"/>
</dbReference>
<evidence type="ECO:0000256" key="12">
    <source>
        <dbReference type="ARBA" id="ARBA00034617"/>
    </source>
</evidence>
<comment type="similarity">
    <text evidence="1">Belongs to the helicase family. UvrD subfamily.</text>
</comment>
<evidence type="ECO:0000313" key="19">
    <source>
        <dbReference type="EMBL" id="SNT33453.1"/>
    </source>
</evidence>
<evidence type="ECO:0000256" key="2">
    <source>
        <dbReference type="ARBA" id="ARBA00022722"/>
    </source>
</evidence>
<proteinExistence type="inferred from homology"/>
<keyword evidence="9" id="KW-0238">DNA-binding</keyword>
<comment type="catalytic activity">
    <reaction evidence="14">
        <text>ATP + H2O = ADP + phosphate + H(+)</text>
        <dbReference type="Rhea" id="RHEA:13065"/>
        <dbReference type="ChEBI" id="CHEBI:15377"/>
        <dbReference type="ChEBI" id="CHEBI:15378"/>
        <dbReference type="ChEBI" id="CHEBI:30616"/>
        <dbReference type="ChEBI" id="CHEBI:43474"/>
        <dbReference type="ChEBI" id="CHEBI:456216"/>
        <dbReference type="EC" id="5.6.2.4"/>
    </reaction>
</comment>
<evidence type="ECO:0000256" key="3">
    <source>
        <dbReference type="ARBA" id="ARBA00022741"/>
    </source>
</evidence>
<dbReference type="SUPFAM" id="SSF52540">
    <property type="entry name" value="P-loop containing nucleoside triphosphate hydrolases"/>
    <property type="match status" value="1"/>
</dbReference>
<evidence type="ECO:0000259" key="17">
    <source>
        <dbReference type="PROSITE" id="PS51198"/>
    </source>
</evidence>
<evidence type="ECO:0000256" key="14">
    <source>
        <dbReference type="ARBA" id="ARBA00048988"/>
    </source>
</evidence>
<dbReference type="Gene3D" id="1.10.10.160">
    <property type="match status" value="1"/>
</dbReference>
<keyword evidence="8 15" id="KW-0067">ATP-binding</keyword>
<dbReference type="CDD" id="cd17932">
    <property type="entry name" value="DEXQc_UvrD"/>
    <property type="match status" value="1"/>
</dbReference>
<accession>A0A239LUH0</accession>
<keyword evidence="10" id="KW-0234">DNA repair</keyword>
<evidence type="ECO:0000256" key="6">
    <source>
        <dbReference type="ARBA" id="ARBA00022806"/>
    </source>
</evidence>
<dbReference type="PROSITE" id="PS51198">
    <property type="entry name" value="UVRD_HELICASE_ATP_BIND"/>
    <property type="match status" value="1"/>
</dbReference>
<keyword evidence="6 15" id="KW-0347">Helicase</keyword>
<dbReference type="GO" id="GO:0005829">
    <property type="term" value="C:cytosol"/>
    <property type="evidence" value="ECO:0007669"/>
    <property type="project" value="TreeGrafter"/>
</dbReference>
<feature type="binding site" evidence="15">
    <location>
        <begin position="52"/>
        <end position="59"/>
    </location>
    <ligand>
        <name>ATP</name>
        <dbReference type="ChEBI" id="CHEBI:30616"/>
    </ligand>
</feature>
<sequence length="1134" mass="121941">MSTRSTSKKRQHRREPRIDPIELARALGQKYPPTPEQAAVISAPSGPTLVVAGAGAGKTETMAARVVWMVANEFVDPDSVLGLTFTRKAAQQLTTRIRARLNRLAGSDVVRALDPSLQLRERILTGEPEVSTYHSYAGRLLTEHGLLLPIEPSATLLSETELWQLAHRVVSTWDGDLDTDRNPTSITEAVLALSGQLAEHLVDADELREAHTDLDKLVHGLPAGPKQRGGPSKALLDILAAQHDRVSLLPLVERLSDTLRREGALDFGSQMSLAARVAADHVEVGRAERERFRLVLLDEYQDTGHAQRVLLSSLFGGGSDSTLALTAVGDPMQSIYGWRGASAANLPRFASDFPLSTGEPAPRLELLTSWRNPPEALELANHITEPLRRTGVPVPTLRARPGATPGDVRLAVTETVLEERDWVADRIADEYRRAREENRPPPTAAVLVRRNADAEPIADALRSRGLPVEVVGLGGLLHIPEIADVTAMLRLVADPLAGSAAMRVLTGSRWRIGAADIRALARRAKQLSIGVGYGASGRVDDRAALDAALESSLPGEHSEDAGLADAIADPGPAEHYSEVGHRRISALAAEVHSLRERIGQPLTELVADIERAMGIGVEASARMSGAPGGVVGREHLDEFASVVADYADNPTATVTGFLSFLGAAETVENGLAPGEVEVAPHRVQVLTVHSAKGLEWEVVAVPHVATGVFPSTTASATWLGALAELPPSLRGDKAVVEDDGRMSEGVPVLDLNDVHNRKDLQDAVDRHKEALARRRLAEDRRLFYVALTRTERALFVSAHHWDETSAKPRGPSPFLVELKELVDARTDTDVAPVAVVDRWADGPDSEVPNPLAAEPHSASWPRDPLGARRSAVEAGAQAVLAALREESGPDHVDESEPDPERWAADVDALLAERAERAQATVTVALPENLSVSQLVDLAADPDALASRLRRPLPFPPNPLARRGTAFHAWIERRFGATRLLDLDELPGSADTGAAMDTDLEVLQQAFEDSEWSLRSPVEVEVPFETSVAGTVLRGRIDAVFADADGGWTVVDWKTGAEPTPREEKSVVMQLAAYRIAWAELMSAVSAEPVPLGKVRAAFHYVRSGRTVAPDELPDADALAALIDGTSAVDFDSSA</sequence>
<evidence type="ECO:0000256" key="4">
    <source>
        <dbReference type="ARBA" id="ARBA00022763"/>
    </source>
</evidence>
<feature type="domain" description="UvrD-like helicase C-terminal" evidence="18">
    <location>
        <begin position="374"/>
        <end position="693"/>
    </location>
</feature>
<protein>
    <recommendedName>
        <fullName evidence="13">DNA 3'-5' helicase</fullName>
        <ecNumber evidence="13">5.6.2.4</ecNumber>
    </recommendedName>
</protein>
<name>A0A239LUH0_9NOCA</name>
<dbReference type="InterPro" id="IPR000212">
    <property type="entry name" value="DNA_helicase_UvrD/REP"/>
</dbReference>
<evidence type="ECO:0000256" key="9">
    <source>
        <dbReference type="ARBA" id="ARBA00023125"/>
    </source>
</evidence>
<dbReference type="AlphaFoldDB" id="A0A239LUH0"/>
<dbReference type="GO" id="GO:0033202">
    <property type="term" value="C:DNA helicase complex"/>
    <property type="evidence" value="ECO:0007669"/>
    <property type="project" value="TreeGrafter"/>
</dbReference>
<keyword evidence="5 15" id="KW-0378">Hydrolase</keyword>
<comment type="catalytic activity">
    <reaction evidence="12">
        <text>Couples ATP hydrolysis with the unwinding of duplex DNA by translocating in the 3'-5' direction.</text>
        <dbReference type="EC" id="5.6.2.4"/>
    </reaction>
</comment>
<dbReference type="SUPFAM" id="SSF52980">
    <property type="entry name" value="Restriction endonuclease-like"/>
    <property type="match status" value="1"/>
</dbReference>
<organism evidence="19 20">
    <name type="scientific">Rhodococcoides kyotonense</name>
    <dbReference type="NCBI Taxonomy" id="398843"/>
    <lineage>
        <taxon>Bacteria</taxon>
        <taxon>Bacillati</taxon>
        <taxon>Actinomycetota</taxon>
        <taxon>Actinomycetes</taxon>
        <taxon>Mycobacteriales</taxon>
        <taxon>Nocardiaceae</taxon>
        <taxon>Rhodococcoides</taxon>
    </lineage>
</organism>
<evidence type="ECO:0000256" key="5">
    <source>
        <dbReference type="ARBA" id="ARBA00022801"/>
    </source>
</evidence>
<dbReference type="Gene3D" id="3.90.320.10">
    <property type="match status" value="1"/>
</dbReference>
<keyword evidence="11" id="KW-0413">Isomerase</keyword>
<feature type="domain" description="UvrD-like helicase ATP-binding" evidence="17">
    <location>
        <begin position="31"/>
        <end position="373"/>
    </location>
</feature>
<dbReference type="InterPro" id="IPR011335">
    <property type="entry name" value="Restrct_endonuc-II-like"/>
</dbReference>
<dbReference type="Proteomes" id="UP000198327">
    <property type="component" value="Unassembled WGS sequence"/>
</dbReference>
<dbReference type="InterPro" id="IPR014016">
    <property type="entry name" value="UvrD-like_ATP-bd"/>
</dbReference>
<evidence type="ECO:0000256" key="15">
    <source>
        <dbReference type="PROSITE-ProRule" id="PRU00560"/>
    </source>
</evidence>
<evidence type="ECO:0000259" key="18">
    <source>
        <dbReference type="PROSITE" id="PS51217"/>
    </source>
</evidence>
<keyword evidence="7" id="KW-0269">Exonuclease</keyword>
<dbReference type="Pfam" id="PF12705">
    <property type="entry name" value="PDDEXK_1"/>
    <property type="match status" value="1"/>
</dbReference>
<gene>
    <name evidence="19" type="ORF">SAMN05421642_11471</name>
</gene>
<dbReference type="GO" id="GO:0000725">
    <property type="term" value="P:recombinational repair"/>
    <property type="evidence" value="ECO:0007669"/>
    <property type="project" value="TreeGrafter"/>
</dbReference>
<evidence type="ECO:0000256" key="1">
    <source>
        <dbReference type="ARBA" id="ARBA00009922"/>
    </source>
</evidence>
<dbReference type="Gene3D" id="1.10.486.10">
    <property type="entry name" value="PCRA, domain 4"/>
    <property type="match status" value="1"/>
</dbReference>
<evidence type="ECO:0000256" key="8">
    <source>
        <dbReference type="ARBA" id="ARBA00022840"/>
    </source>
</evidence>
<evidence type="ECO:0000256" key="7">
    <source>
        <dbReference type="ARBA" id="ARBA00022839"/>
    </source>
</evidence>
<dbReference type="InterPro" id="IPR014017">
    <property type="entry name" value="DNA_helicase_UvrD-like_C"/>
</dbReference>
<dbReference type="InterPro" id="IPR038726">
    <property type="entry name" value="PDDEXK_AddAB-type"/>
</dbReference>
<feature type="region of interest" description="Disordered" evidence="16">
    <location>
        <begin position="840"/>
        <end position="868"/>
    </location>
</feature>